<dbReference type="AlphaFoldDB" id="A0A022PZE9"/>
<proteinExistence type="predicted"/>
<accession>A0A022PZE9</accession>
<organism evidence="1 2">
    <name type="scientific">Erythranthe guttata</name>
    <name type="common">Yellow monkey flower</name>
    <name type="synonym">Mimulus guttatus</name>
    <dbReference type="NCBI Taxonomy" id="4155"/>
    <lineage>
        <taxon>Eukaryota</taxon>
        <taxon>Viridiplantae</taxon>
        <taxon>Streptophyta</taxon>
        <taxon>Embryophyta</taxon>
        <taxon>Tracheophyta</taxon>
        <taxon>Spermatophyta</taxon>
        <taxon>Magnoliopsida</taxon>
        <taxon>eudicotyledons</taxon>
        <taxon>Gunneridae</taxon>
        <taxon>Pentapetalae</taxon>
        <taxon>asterids</taxon>
        <taxon>lamiids</taxon>
        <taxon>Lamiales</taxon>
        <taxon>Phrymaceae</taxon>
        <taxon>Erythranthe</taxon>
    </lineage>
</organism>
<keyword evidence="2" id="KW-1185">Reference proteome</keyword>
<evidence type="ECO:0000313" key="1">
    <source>
        <dbReference type="EMBL" id="EYU20268.1"/>
    </source>
</evidence>
<evidence type="ECO:0000313" key="2">
    <source>
        <dbReference type="Proteomes" id="UP000030748"/>
    </source>
</evidence>
<name>A0A022PZE9_ERYGU</name>
<protein>
    <submittedName>
        <fullName evidence="1">Uncharacterized protein</fullName>
    </submittedName>
</protein>
<dbReference type="Proteomes" id="UP000030748">
    <property type="component" value="Unassembled WGS sequence"/>
</dbReference>
<sequence length="79" mass="9117">MQILCSNENLFHPPMLKATYYSTFLVFNDQTNHQAVAVSDISFDVSRKYWVSGYRVSGSGLLLCNQNFPEFWTSHLGFF</sequence>
<dbReference type="EMBL" id="KI632284">
    <property type="protein sequence ID" value="EYU20268.1"/>
    <property type="molecule type" value="Genomic_DNA"/>
</dbReference>
<gene>
    <name evidence="1" type="ORF">MIMGU_mgv1a017368mg</name>
</gene>
<reference evidence="1 2" key="1">
    <citation type="journal article" date="2013" name="Proc. Natl. Acad. Sci. U.S.A.">
        <title>Fine-scale variation in meiotic recombination in Mimulus inferred from population shotgun sequencing.</title>
        <authorList>
            <person name="Hellsten U."/>
            <person name="Wright K.M."/>
            <person name="Jenkins J."/>
            <person name="Shu S."/>
            <person name="Yuan Y."/>
            <person name="Wessler S.R."/>
            <person name="Schmutz J."/>
            <person name="Willis J.H."/>
            <person name="Rokhsar D.S."/>
        </authorList>
    </citation>
    <scope>NUCLEOTIDE SEQUENCE [LARGE SCALE GENOMIC DNA]</scope>
    <source>
        <strain evidence="2">cv. DUN x IM62</strain>
    </source>
</reference>